<dbReference type="EMBL" id="GBRH01224987">
    <property type="protein sequence ID" value="JAD72908.1"/>
    <property type="molecule type" value="Transcribed_RNA"/>
</dbReference>
<protein>
    <submittedName>
        <fullName evidence="2">Uncharacterized protein</fullName>
    </submittedName>
</protein>
<evidence type="ECO:0000256" key="1">
    <source>
        <dbReference type="SAM" id="MobiDB-lite"/>
    </source>
</evidence>
<accession>A0A0A9CEM2</accession>
<feature type="region of interest" description="Disordered" evidence="1">
    <location>
        <begin position="29"/>
        <end position="57"/>
    </location>
</feature>
<reference evidence="2" key="2">
    <citation type="journal article" date="2015" name="Data Brief">
        <title>Shoot transcriptome of the giant reed, Arundo donax.</title>
        <authorList>
            <person name="Barrero R.A."/>
            <person name="Guerrero F.D."/>
            <person name="Moolhuijzen P."/>
            <person name="Goolsby J.A."/>
            <person name="Tidwell J."/>
            <person name="Bellgard S.E."/>
            <person name="Bellgard M.I."/>
        </authorList>
    </citation>
    <scope>NUCLEOTIDE SEQUENCE</scope>
    <source>
        <tissue evidence="2">Shoot tissue taken approximately 20 cm above the soil surface</tissue>
    </source>
</reference>
<evidence type="ECO:0000313" key="2">
    <source>
        <dbReference type="EMBL" id="JAD72908.1"/>
    </source>
</evidence>
<proteinExistence type="predicted"/>
<name>A0A0A9CEM2_ARUDO</name>
<feature type="region of interest" description="Disordered" evidence="1">
    <location>
        <begin position="112"/>
        <end position="137"/>
    </location>
</feature>
<sequence>MPSPSELTRRQPRARPPWSCRLELALHGTAHRPRRAARRHLPVPSSRSLVRRAGRARHLPLPRRAELAALPHWCRPQSSPAPALSLTWCAGLHAFRPGAAAQWERLRMEVRVARRPRSSSRPSARRPELVLAAPPHQ</sequence>
<feature type="compositionally biased region" description="Basic residues" evidence="1">
    <location>
        <begin position="29"/>
        <end position="41"/>
    </location>
</feature>
<reference evidence="2" key="1">
    <citation type="submission" date="2014-09" db="EMBL/GenBank/DDBJ databases">
        <authorList>
            <person name="Magalhaes I.L.F."/>
            <person name="Oliveira U."/>
            <person name="Santos F.R."/>
            <person name="Vidigal T.H.D.A."/>
            <person name="Brescovit A.D."/>
            <person name="Santos A.J."/>
        </authorList>
    </citation>
    <scope>NUCLEOTIDE SEQUENCE</scope>
    <source>
        <tissue evidence="2">Shoot tissue taken approximately 20 cm above the soil surface</tissue>
    </source>
</reference>
<dbReference type="AlphaFoldDB" id="A0A0A9CEM2"/>
<organism evidence="2">
    <name type="scientific">Arundo donax</name>
    <name type="common">Giant reed</name>
    <name type="synonym">Donax arundinaceus</name>
    <dbReference type="NCBI Taxonomy" id="35708"/>
    <lineage>
        <taxon>Eukaryota</taxon>
        <taxon>Viridiplantae</taxon>
        <taxon>Streptophyta</taxon>
        <taxon>Embryophyta</taxon>
        <taxon>Tracheophyta</taxon>
        <taxon>Spermatophyta</taxon>
        <taxon>Magnoliopsida</taxon>
        <taxon>Liliopsida</taxon>
        <taxon>Poales</taxon>
        <taxon>Poaceae</taxon>
        <taxon>PACMAD clade</taxon>
        <taxon>Arundinoideae</taxon>
        <taxon>Arundineae</taxon>
        <taxon>Arundo</taxon>
    </lineage>
</organism>